<evidence type="ECO:0000256" key="1">
    <source>
        <dbReference type="ARBA" id="ARBA00009943"/>
    </source>
</evidence>
<comment type="caution">
    <text evidence="7">The sequence shown here is derived from an EMBL/GenBank/DDBJ whole genome shotgun (WGS) entry which is preliminary data.</text>
</comment>
<dbReference type="AlphaFoldDB" id="A0A1G2R262"/>
<organism evidence="7 8">
    <name type="scientific">Candidatus Wildermuthbacteria bacterium RIFCSPHIGHO2_02_FULL_47_17</name>
    <dbReference type="NCBI Taxonomy" id="1802452"/>
    <lineage>
        <taxon>Bacteria</taxon>
        <taxon>Candidatus Wildermuthiibacteriota</taxon>
    </lineage>
</organism>
<evidence type="ECO:0000256" key="3">
    <source>
        <dbReference type="ARBA" id="ARBA00022960"/>
    </source>
</evidence>
<evidence type="ECO:0000256" key="6">
    <source>
        <dbReference type="ARBA" id="ARBA00023316"/>
    </source>
</evidence>
<keyword evidence="3" id="KW-0133">Cell shape</keyword>
<dbReference type="PANTHER" id="PTHR36174">
    <property type="entry name" value="LIPID II:GLYCINE GLYCYLTRANSFERASE"/>
    <property type="match status" value="1"/>
</dbReference>
<dbReference type="Pfam" id="PF02388">
    <property type="entry name" value="FemAB"/>
    <property type="match status" value="2"/>
</dbReference>
<name>A0A1G2R262_9BACT</name>
<evidence type="ECO:0000256" key="5">
    <source>
        <dbReference type="ARBA" id="ARBA00023315"/>
    </source>
</evidence>
<proteinExistence type="inferred from homology"/>
<sequence>MKTEEITNKEKWENFLSHIDEKTFLNSWNWGEFQLKMGDKIWRLGIFDGGDLVAIALVVRVKAKRGTFLFVPHGPTMLCIAGNPKSEIRNPKQIQNSKSQILNTFLNELKNIAKKEGASFIRIAPILERNGENEKIFRELGFRTAPMHMHPEVTWELDITPSEDRLLAGMRKTTRYLIRQAVKNKDIEIIKSCNVEDVDKFYNLHKETVGRHNFTPFSLEYIKREFESFAPRPPDAELSGDAGGLDNEIAVFHGKYRGELIASAIIVFWQGAAYYHHGATSLKYPKIPVAHLLQWEIIKEAKRRGCEKYNFWGIAPDGAKNHPWAGLTLFKTGFGGEQKGYVKTQDLPLSWAYWPAAIFEAFRRKKRGL</sequence>
<reference evidence="7 8" key="1">
    <citation type="journal article" date="2016" name="Nat. Commun.">
        <title>Thousands of microbial genomes shed light on interconnected biogeochemical processes in an aquifer system.</title>
        <authorList>
            <person name="Anantharaman K."/>
            <person name="Brown C.T."/>
            <person name="Hug L.A."/>
            <person name="Sharon I."/>
            <person name="Castelle C.J."/>
            <person name="Probst A.J."/>
            <person name="Thomas B.C."/>
            <person name="Singh A."/>
            <person name="Wilkins M.J."/>
            <person name="Karaoz U."/>
            <person name="Brodie E.L."/>
            <person name="Williams K.H."/>
            <person name="Hubbard S.S."/>
            <person name="Banfield J.F."/>
        </authorList>
    </citation>
    <scope>NUCLEOTIDE SEQUENCE [LARGE SCALE GENOMIC DNA]</scope>
</reference>
<dbReference type="Gene3D" id="3.40.630.30">
    <property type="match status" value="1"/>
</dbReference>
<evidence type="ECO:0000256" key="2">
    <source>
        <dbReference type="ARBA" id="ARBA00022679"/>
    </source>
</evidence>
<dbReference type="PANTHER" id="PTHR36174:SF1">
    <property type="entry name" value="LIPID II:GLYCINE GLYCYLTRANSFERASE"/>
    <property type="match status" value="1"/>
</dbReference>
<dbReference type="Proteomes" id="UP000179258">
    <property type="component" value="Unassembled WGS sequence"/>
</dbReference>
<dbReference type="EMBL" id="MHTX01000048">
    <property type="protein sequence ID" value="OHA66955.1"/>
    <property type="molecule type" value="Genomic_DNA"/>
</dbReference>
<dbReference type="GO" id="GO:0016755">
    <property type="term" value="F:aminoacyltransferase activity"/>
    <property type="evidence" value="ECO:0007669"/>
    <property type="project" value="InterPro"/>
</dbReference>
<keyword evidence="5" id="KW-0012">Acyltransferase</keyword>
<dbReference type="PROSITE" id="PS51191">
    <property type="entry name" value="FEMABX"/>
    <property type="match status" value="1"/>
</dbReference>
<dbReference type="InterPro" id="IPR016181">
    <property type="entry name" value="Acyl_CoA_acyltransferase"/>
</dbReference>
<evidence type="ECO:0000256" key="4">
    <source>
        <dbReference type="ARBA" id="ARBA00022984"/>
    </source>
</evidence>
<dbReference type="SUPFAM" id="SSF55729">
    <property type="entry name" value="Acyl-CoA N-acyltransferases (Nat)"/>
    <property type="match status" value="2"/>
</dbReference>
<evidence type="ECO:0000313" key="8">
    <source>
        <dbReference type="Proteomes" id="UP000179258"/>
    </source>
</evidence>
<evidence type="ECO:0008006" key="9">
    <source>
        <dbReference type="Google" id="ProtNLM"/>
    </source>
</evidence>
<evidence type="ECO:0000313" key="7">
    <source>
        <dbReference type="EMBL" id="OHA66955.1"/>
    </source>
</evidence>
<comment type="similarity">
    <text evidence="1">Belongs to the FemABX family.</text>
</comment>
<keyword evidence="4" id="KW-0573">Peptidoglycan synthesis</keyword>
<accession>A0A1G2R262</accession>
<keyword evidence="6" id="KW-0961">Cell wall biogenesis/degradation</keyword>
<gene>
    <name evidence="7" type="ORF">A3D59_01880</name>
</gene>
<dbReference type="InterPro" id="IPR050644">
    <property type="entry name" value="PG_Glycine_Bridge_Synth"/>
</dbReference>
<keyword evidence="2" id="KW-0808">Transferase</keyword>
<protein>
    <recommendedName>
        <fullName evidence="9">BioF2-like acetyltransferase domain-containing protein</fullName>
    </recommendedName>
</protein>
<dbReference type="GO" id="GO:0008360">
    <property type="term" value="P:regulation of cell shape"/>
    <property type="evidence" value="ECO:0007669"/>
    <property type="project" value="UniProtKB-KW"/>
</dbReference>
<dbReference type="GO" id="GO:0009252">
    <property type="term" value="P:peptidoglycan biosynthetic process"/>
    <property type="evidence" value="ECO:0007669"/>
    <property type="project" value="UniProtKB-KW"/>
</dbReference>
<dbReference type="InterPro" id="IPR003447">
    <property type="entry name" value="FEMABX"/>
</dbReference>
<dbReference type="GO" id="GO:0071555">
    <property type="term" value="P:cell wall organization"/>
    <property type="evidence" value="ECO:0007669"/>
    <property type="project" value="UniProtKB-KW"/>
</dbReference>